<evidence type="ECO:0000256" key="2">
    <source>
        <dbReference type="SAM" id="Phobius"/>
    </source>
</evidence>
<evidence type="ECO:0000256" key="1">
    <source>
        <dbReference type="SAM" id="MobiDB-lite"/>
    </source>
</evidence>
<dbReference type="AlphaFoldDB" id="A0ABD3QB65"/>
<evidence type="ECO:0000313" key="4">
    <source>
        <dbReference type="Proteomes" id="UP001516023"/>
    </source>
</evidence>
<feature type="compositionally biased region" description="Basic and acidic residues" evidence="1">
    <location>
        <begin position="1"/>
        <end position="10"/>
    </location>
</feature>
<keyword evidence="2" id="KW-0812">Transmembrane</keyword>
<feature type="compositionally biased region" description="Polar residues" evidence="1">
    <location>
        <begin position="49"/>
        <end position="59"/>
    </location>
</feature>
<feature type="transmembrane region" description="Helical" evidence="2">
    <location>
        <begin position="107"/>
        <end position="125"/>
    </location>
</feature>
<keyword evidence="2" id="KW-1133">Transmembrane helix</keyword>
<feature type="transmembrane region" description="Helical" evidence="2">
    <location>
        <begin position="197"/>
        <end position="218"/>
    </location>
</feature>
<organism evidence="3 4">
    <name type="scientific">Cyclotella cryptica</name>
    <dbReference type="NCBI Taxonomy" id="29204"/>
    <lineage>
        <taxon>Eukaryota</taxon>
        <taxon>Sar</taxon>
        <taxon>Stramenopiles</taxon>
        <taxon>Ochrophyta</taxon>
        <taxon>Bacillariophyta</taxon>
        <taxon>Coscinodiscophyceae</taxon>
        <taxon>Thalassiosirophycidae</taxon>
        <taxon>Stephanodiscales</taxon>
        <taxon>Stephanodiscaceae</taxon>
        <taxon>Cyclotella</taxon>
    </lineage>
</organism>
<dbReference type="InterPro" id="IPR036890">
    <property type="entry name" value="HATPase_C_sf"/>
</dbReference>
<feature type="compositionally biased region" description="Basic and acidic residues" evidence="1">
    <location>
        <begin position="60"/>
        <end position="71"/>
    </location>
</feature>
<dbReference type="Gene3D" id="3.30.565.10">
    <property type="entry name" value="Histidine kinase-like ATPase, C-terminal domain"/>
    <property type="match status" value="1"/>
</dbReference>
<comment type="caution">
    <text evidence="3">The sequence shown here is derived from an EMBL/GenBank/DDBJ whole genome shotgun (WGS) entry which is preliminary data.</text>
</comment>
<accession>A0ABD3QB65</accession>
<keyword evidence="2" id="KW-0472">Membrane</keyword>
<name>A0ABD3QB65_9STRA</name>
<keyword evidence="4" id="KW-1185">Reference proteome</keyword>
<dbReference type="Proteomes" id="UP001516023">
    <property type="component" value="Unassembled WGS sequence"/>
</dbReference>
<dbReference type="EMBL" id="JABMIG020000058">
    <property type="protein sequence ID" value="KAL3796951.1"/>
    <property type="molecule type" value="Genomic_DNA"/>
</dbReference>
<evidence type="ECO:0000313" key="3">
    <source>
        <dbReference type="EMBL" id="KAL3796951.1"/>
    </source>
</evidence>
<sequence length="1214" mass="135026">MSASLKKDDNTPSLAEASSSISGSASGLRHRKNAASTTQNSGLKPPKNAHQTTSEPRSSAQEDKSDAAEEHQPSYLEALMGGMRPTEDSKVHGIAIATMDKYFRNSALLLVVTWLSLVVTVYLAAPKEDIVRLSGMEQRTAILGMSLIFVSLLIRFIQLLGVGAGKGGPHVSSAMSCCHNGFFRGLWETAAQNMSGILLGGFTVLIVAFCTDFLMAFFPTPVMLDPVLGTRVHVLRWCEWCPCTAFMTFMMEGADLYWPISASDTKPQQEQPNTEQGPPPDFLKKKFMHAATQGVAVSLGVLLPFCPGFKTWLFCITTAVSLYLTNFPRMLERRRQIPKKLRDGASVEEAERYNSAVTALRLRYACTAVWTFIVASFFVSSVFGPRFAREGSFLLDPAANMVVECLSDVLSKVLFLITLLDVHYAIFDPFSRSERRLEELRKLMSAVWESSSDPIAISVKSGPNGGLSTLLSPAFFGLGGGRGPLRRLSKEEIKNLFRKKSILFQLSQDAFPVIDVTKVTDDANNAEDRRVKPEHIVSFQYTEFASGFNTAQSLVFKGQEMLPDKRALAAVADCVVMAWHAKEREHVFTHNLLWAREDNNRQVLIHSEAKVSRLDENSLIVIIRDISERVKVFNAEKELICEATSRKKDAEANRFTRHEVKNGLLAAIGLYETLCEAQRFQLTKCHNESENSGSAGFDQAESGGDNNVVRCMNELGKSLHETLDAIMVEAMTRDLIHDLYRPQREWVDISAILRGRYDYVTYDFHSGNLTRFPLITKPCPLPTFYFDPILLRVLHRQVLSNACKFGQTGGTVLTEIIYHEDKKALQMKVINMPGHLHEKLVAMGSVAQEVVFAKGKQMHDQNVTDTDSKDWSKKTEASVLPGEGGWIIQKCAKAMKGQCSIQFEESRTVFTVSVPAKPHGSVNVKTVINCKSFRLPPETWGIGIDDSKIQQKLLTKFFEFAGIPSERIRVFGKNSEEIMGFVDFVVSFMGCHMGEHVLLIADENLDVVDEAARHKTISGSQLVESIRLLLLPEQERFLTSLIRSANDAASDVAIYKARAHGFLPKAPLKKENVLETLAHLWMTRYPLNKTGIDEDSASQSRGRLDSFSSLDSETSSLYEAVASTPVDILMAVNEMSALFANERVLEDWAMVKDKLHALKGDLLTLHDSSKAIAAVGVINSLHTFSSHEELIERWQVLREQVMALSSSCMAVQEI</sequence>
<proteinExistence type="predicted"/>
<feature type="compositionally biased region" description="Low complexity" evidence="1">
    <location>
        <begin position="13"/>
        <end position="27"/>
    </location>
</feature>
<feature type="region of interest" description="Disordered" evidence="1">
    <location>
        <begin position="1"/>
        <end position="71"/>
    </location>
</feature>
<reference evidence="3 4" key="1">
    <citation type="journal article" date="2020" name="G3 (Bethesda)">
        <title>Improved Reference Genome for Cyclotella cryptica CCMP332, a Model for Cell Wall Morphogenesis, Salinity Adaptation, and Lipid Production in Diatoms (Bacillariophyta).</title>
        <authorList>
            <person name="Roberts W.R."/>
            <person name="Downey K.M."/>
            <person name="Ruck E.C."/>
            <person name="Traller J.C."/>
            <person name="Alverson A.J."/>
        </authorList>
    </citation>
    <scope>NUCLEOTIDE SEQUENCE [LARGE SCALE GENOMIC DNA]</scope>
    <source>
        <strain evidence="3 4">CCMP332</strain>
    </source>
</reference>
<dbReference type="SUPFAM" id="SSF55874">
    <property type="entry name" value="ATPase domain of HSP90 chaperone/DNA topoisomerase II/histidine kinase"/>
    <property type="match status" value="1"/>
</dbReference>
<feature type="transmembrane region" description="Helical" evidence="2">
    <location>
        <begin position="362"/>
        <end position="383"/>
    </location>
</feature>
<gene>
    <name evidence="3" type="ORF">HJC23_000704</name>
</gene>
<protein>
    <submittedName>
        <fullName evidence="3">Uncharacterized protein</fullName>
    </submittedName>
</protein>
<feature type="transmembrane region" description="Helical" evidence="2">
    <location>
        <begin position="140"/>
        <end position="157"/>
    </location>
</feature>
<feature type="transmembrane region" description="Helical" evidence="2">
    <location>
        <begin position="311"/>
        <end position="331"/>
    </location>
</feature>